<evidence type="ECO:0000259" key="1">
    <source>
        <dbReference type="Pfam" id="PF07755"/>
    </source>
</evidence>
<dbReference type="Gene3D" id="3.40.50.720">
    <property type="entry name" value="NAD(P)-binding Rossmann-like Domain"/>
    <property type="match status" value="1"/>
</dbReference>
<dbReference type="EMBL" id="JANFAV010000001">
    <property type="protein sequence ID" value="MCW6533175.1"/>
    <property type="molecule type" value="Genomic_DNA"/>
</dbReference>
<sequence length="336" mass="34420">MKVPGKYLLFLGDVADRLSAKTACGLLDWARDECVGQSRLTGCGVDLGLPDLDFAAARQAGAQTLVIGVAPFGGTIAPHWIEPIVAALTAGLNVASGMHIRLRSVPAIAAAADAAGVGLFDIRVPAATYPIASGRKRAGRRMLMVGTDCAVGKKYTALTIARDMAARGMKASFRATGQTGILIAGEGVPIDAVVADFVAGAAEALSPDNHADHWDVIEGQGSLFHPAYAGVALGLLHGSQPDAIVLCHAAGRTHIDGYPDFPIPALAECVDLNLRLARLTNPAARCAGIAINTSALPATARADHLRAVSAQLGMPCFDPLATGSGAMLDHLTAAVG</sequence>
<dbReference type="PIRSF" id="PIRSF026760">
    <property type="entry name" value="UCP026760"/>
    <property type="match status" value="1"/>
</dbReference>
<dbReference type="InterPro" id="IPR035086">
    <property type="entry name" value="DgcN-like_C"/>
</dbReference>
<dbReference type="Pfam" id="PF07755">
    <property type="entry name" value="DUF1611"/>
    <property type="match status" value="1"/>
</dbReference>
<organism evidence="3 4">
    <name type="scientific">Sphingomonas lycopersici</name>
    <dbReference type="NCBI Taxonomy" id="2951807"/>
    <lineage>
        <taxon>Bacteria</taxon>
        <taxon>Pseudomonadati</taxon>
        <taxon>Pseudomonadota</taxon>
        <taxon>Alphaproteobacteria</taxon>
        <taxon>Sphingomonadales</taxon>
        <taxon>Sphingomonadaceae</taxon>
        <taxon>Sphingomonas</taxon>
    </lineage>
</organism>
<dbReference type="PANTHER" id="PTHR40690:SF1">
    <property type="entry name" value="DUF1611 DOMAIN-CONTAINING PROTEIN"/>
    <property type="match status" value="1"/>
</dbReference>
<evidence type="ECO:0000313" key="3">
    <source>
        <dbReference type="EMBL" id="MCW6533175.1"/>
    </source>
</evidence>
<feature type="domain" description="D-glutamate N-acetyltransferase-like C-terminal" evidence="1">
    <location>
        <begin position="131"/>
        <end position="327"/>
    </location>
</feature>
<reference evidence="3" key="1">
    <citation type="submission" date="2022-06" db="EMBL/GenBank/DDBJ databases">
        <title>Sphingomonas sp. nov. isolated from rhizosphere soil of tomato.</title>
        <authorList>
            <person name="Dong H."/>
            <person name="Gao R."/>
        </authorList>
    </citation>
    <scope>NUCLEOTIDE SEQUENCE</scope>
    <source>
        <strain evidence="3">MMSM24</strain>
    </source>
</reference>
<dbReference type="Gene3D" id="3.40.50.300">
    <property type="entry name" value="P-loop containing nucleotide triphosphate hydrolases"/>
    <property type="match status" value="1"/>
</dbReference>
<dbReference type="PANTHER" id="PTHR40690">
    <property type="entry name" value="GLL3100 PROTEIN"/>
    <property type="match status" value="1"/>
</dbReference>
<dbReference type="Pfam" id="PF17396">
    <property type="entry name" value="DUF1611_N"/>
    <property type="match status" value="1"/>
</dbReference>
<dbReference type="AlphaFoldDB" id="A0AA41Z356"/>
<dbReference type="RefSeq" id="WP_265267225.1">
    <property type="nucleotide sequence ID" value="NZ_JANFAV010000001.1"/>
</dbReference>
<protein>
    <submittedName>
        <fullName evidence="3">DUF1611 domain-containing protein</fullName>
    </submittedName>
</protein>
<proteinExistence type="predicted"/>
<evidence type="ECO:0000259" key="2">
    <source>
        <dbReference type="Pfam" id="PF17396"/>
    </source>
</evidence>
<gene>
    <name evidence="3" type="ORF">NEE01_00100</name>
</gene>
<accession>A0AA41Z356</accession>
<keyword evidence="4" id="KW-1185">Reference proteome</keyword>
<evidence type="ECO:0000313" key="4">
    <source>
        <dbReference type="Proteomes" id="UP001165565"/>
    </source>
</evidence>
<dbReference type="InterPro" id="IPR011669">
    <property type="entry name" value="DgcN-like"/>
</dbReference>
<dbReference type="InterPro" id="IPR027417">
    <property type="entry name" value="P-loop_NTPase"/>
</dbReference>
<comment type="caution">
    <text evidence="3">The sequence shown here is derived from an EMBL/GenBank/DDBJ whole genome shotgun (WGS) entry which is preliminary data.</text>
</comment>
<dbReference type="InterPro" id="IPR035402">
    <property type="entry name" value="DgcN-like_N"/>
</dbReference>
<dbReference type="Proteomes" id="UP001165565">
    <property type="component" value="Unassembled WGS sequence"/>
</dbReference>
<dbReference type="SUPFAM" id="SSF52540">
    <property type="entry name" value="P-loop containing nucleoside triphosphate hydrolases"/>
    <property type="match status" value="1"/>
</dbReference>
<dbReference type="NCBIfam" id="NF041892">
    <property type="entry name" value="DgcN"/>
    <property type="match status" value="1"/>
</dbReference>
<feature type="domain" description="D-glutamate N-acetyltransferase-like N-terminal" evidence="2">
    <location>
        <begin position="42"/>
        <end position="125"/>
    </location>
</feature>
<name>A0AA41Z356_9SPHN</name>